<protein>
    <recommendedName>
        <fullName evidence="2">DUF4015 domain-containing protein</fullName>
    </recommendedName>
</protein>
<dbReference type="Proteomes" id="UP000823982">
    <property type="component" value="Unassembled WGS sequence"/>
</dbReference>
<organism evidence="3 4">
    <name type="scientific">Candidatus Faeciplasma gallinarum</name>
    <dbReference type="NCBI Taxonomy" id="2840799"/>
    <lineage>
        <taxon>Bacteria</taxon>
        <taxon>Bacillati</taxon>
        <taxon>Bacillota</taxon>
        <taxon>Clostridia</taxon>
        <taxon>Eubacteriales</taxon>
        <taxon>Oscillospiraceae</taxon>
        <taxon>Oscillospiraceae incertae sedis</taxon>
        <taxon>Candidatus Faeciplasma</taxon>
    </lineage>
</organism>
<dbReference type="InterPro" id="IPR025275">
    <property type="entry name" value="DUF4015"/>
</dbReference>
<evidence type="ECO:0000259" key="2">
    <source>
        <dbReference type="Pfam" id="PF13200"/>
    </source>
</evidence>
<dbReference type="Pfam" id="PF13200">
    <property type="entry name" value="DUF4015"/>
    <property type="match status" value="1"/>
</dbReference>
<comment type="caution">
    <text evidence="3">The sequence shown here is derived from an EMBL/GenBank/DDBJ whole genome shotgun (WGS) entry which is preliminary data.</text>
</comment>
<accession>A0A9D1JIC1</accession>
<sequence length="409" mass="43267">MVILLAALVFIGYSVGKPIVEYFSGKSPSEDEPDTPPAVTDAPDVTSPVTENTPPQTSEQTEPQEISDNPQAQRSDIMYINYADCAGGSYEEYILNMLNSAAGYSGVCVELVADGGTVAYQTASELATGAGAVAANAIPNLEALASAITEAGMTPYARVSSLTDNIVAWYDKSVCYMIQGSASRWLDDAADNGGKPWISPFSDRAKEYIGGLCSEISDAGFAGMVAAGLEFPQFRSSDLNYIGNSVKAADRYTALVSFAQYMHESFGTDKEFIIEVGAKDIIAGDAEILTDTSALVQMGVNRLLVRFDPDEIGTRISKDDGTPDISFEGLNDVYLLKTVAMHIDESLGDSGLNITFLIKGCELDAQMYDMIDEIGYEDAQVAINEAVTVAATPANAAAEPAGAVTTAAN</sequence>
<proteinExistence type="predicted"/>
<dbReference type="AlphaFoldDB" id="A0A9D1JIC1"/>
<dbReference type="EMBL" id="DVIR01000047">
    <property type="protein sequence ID" value="HIS24794.1"/>
    <property type="molecule type" value="Genomic_DNA"/>
</dbReference>
<reference evidence="3" key="1">
    <citation type="submission" date="2020-10" db="EMBL/GenBank/DDBJ databases">
        <authorList>
            <person name="Gilroy R."/>
        </authorList>
    </citation>
    <scope>NUCLEOTIDE SEQUENCE</scope>
    <source>
        <strain evidence="3">CHK157-1446</strain>
    </source>
</reference>
<evidence type="ECO:0000256" key="1">
    <source>
        <dbReference type="SAM" id="MobiDB-lite"/>
    </source>
</evidence>
<feature type="compositionally biased region" description="Polar residues" evidence="1">
    <location>
        <begin position="47"/>
        <end position="71"/>
    </location>
</feature>
<feature type="region of interest" description="Disordered" evidence="1">
    <location>
        <begin position="26"/>
        <end position="71"/>
    </location>
</feature>
<evidence type="ECO:0000313" key="3">
    <source>
        <dbReference type="EMBL" id="HIS24794.1"/>
    </source>
</evidence>
<gene>
    <name evidence="3" type="ORF">IAD01_05255</name>
</gene>
<name>A0A9D1JIC1_9FIRM</name>
<feature type="domain" description="DUF4015" evidence="2">
    <location>
        <begin position="81"/>
        <end position="266"/>
    </location>
</feature>
<reference evidence="3" key="2">
    <citation type="journal article" date="2021" name="PeerJ">
        <title>Extensive microbial diversity within the chicken gut microbiome revealed by metagenomics and culture.</title>
        <authorList>
            <person name="Gilroy R."/>
            <person name="Ravi A."/>
            <person name="Getino M."/>
            <person name="Pursley I."/>
            <person name="Horton D.L."/>
            <person name="Alikhan N.F."/>
            <person name="Baker D."/>
            <person name="Gharbi K."/>
            <person name="Hall N."/>
            <person name="Watson M."/>
            <person name="Adriaenssens E.M."/>
            <person name="Foster-Nyarko E."/>
            <person name="Jarju S."/>
            <person name="Secka A."/>
            <person name="Antonio M."/>
            <person name="Oren A."/>
            <person name="Chaudhuri R.R."/>
            <person name="La Ragione R."/>
            <person name="Hildebrand F."/>
            <person name="Pallen M.J."/>
        </authorList>
    </citation>
    <scope>NUCLEOTIDE SEQUENCE</scope>
    <source>
        <strain evidence="3">CHK157-1446</strain>
    </source>
</reference>
<evidence type="ECO:0000313" key="4">
    <source>
        <dbReference type="Proteomes" id="UP000823982"/>
    </source>
</evidence>